<evidence type="ECO:0000313" key="2">
    <source>
        <dbReference type="Proteomes" id="UP000008524"/>
    </source>
</evidence>
<gene>
    <name evidence="1" type="ORF">Tb09.160.1380</name>
</gene>
<dbReference type="InParanoid" id="Q38FP9"/>
<accession>Q38FP9</accession>
<keyword evidence="2" id="KW-1185">Reference proteome</keyword>
<reference evidence="1 2" key="1">
    <citation type="journal article" date="2005" name="Science">
        <title>Comparative genomics of trypanosomatid parasitic protozoa.</title>
        <authorList>
            <person name="El-Sayed N.M."/>
            <person name="Myler P.J."/>
            <person name="Blandin G."/>
            <person name="Berriman M."/>
            <person name="Crabtree J."/>
            <person name="Aggarwal G."/>
            <person name="Caler E."/>
            <person name="Renauld H."/>
            <person name="Worthey E.A."/>
            <person name="Hertz-Fowler C."/>
            <person name="Ghedin E."/>
            <person name="Peacock C."/>
            <person name="Bartholomeu D.C."/>
            <person name="Haas B.J."/>
            <person name="Tran A.N."/>
            <person name="Wortman J.R."/>
            <person name="Alsmark U.C."/>
            <person name="Angiuoli S."/>
            <person name="Anupama A."/>
            <person name="Badger J."/>
            <person name="Bringaud F."/>
            <person name="Cadag E."/>
            <person name="Carlton J.M."/>
            <person name="Cerqueira G.C."/>
            <person name="Creasy T."/>
            <person name="Delcher A.L."/>
            <person name="Djikeng A."/>
            <person name="Embley T.M."/>
            <person name="Hauser C."/>
            <person name="Ivens A.C."/>
            <person name="Kummerfeld S.K."/>
            <person name="Pereira-Leal J.B."/>
            <person name="Nilsson D."/>
            <person name="Peterson J."/>
            <person name="Salzberg S.L."/>
            <person name="Shallom J."/>
            <person name="Silva J.C."/>
            <person name="Sundaram J."/>
            <person name="Westenberger S."/>
            <person name="White O."/>
            <person name="Melville S.E."/>
            <person name="Donelson J.E."/>
            <person name="Andersson B."/>
            <person name="Stuart K.D."/>
            <person name="Hall N."/>
        </authorList>
    </citation>
    <scope>NUCLEOTIDE SEQUENCE [LARGE SCALE GENOMIC DNA]</scope>
    <source>
        <strain evidence="1 2">927/4 GUTat10.1</strain>
    </source>
</reference>
<organism evidence="1 2">
    <name type="scientific">Trypanosoma brucei brucei (strain 927/4 GUTat10.1)</name>
    <dbReference type="NCBI Taxonomy" id="185431"/>
    <lineage>
        <taxon>Eukaryota</taxon>
        <taxon>Discoba</taxon>
        <taxon>Euglenozoa</taxon>
        <taxon>Kinetoplastea</taxon>
        <taxon>Metakinetoplastina</taxon>
        <taxon>Trypanosomatida</taxon>
        <taxon>Trypanosomatidae</taxon>
        <taxon>Trypanosoma</taxon>
    </lineage>
</organism>
<dbReference type="AlphaFoldDB" id="Q38FP9"/>
<dbReference type="PaxDb" id="5691-EAN76371"/>
<dbReference type="Proteomes" id="UP000008524">
    <property type="component" value="Chromosome 9"/>
</dbReference>
<proteinExistence type="predicted"/>
<name>Q38FP9_TRYB2</name>
<evidence type="ECO:0000313" key="1">
    <source>
        <dbReference type="EMBL" id="EAN76371.1"/>
    </source>
</evidence>
<dbReference type="GeneID" id="3660348"/>
<dbReference type="EMBL" id="CM000207">
    <property type="protein sequence ID" value="EAN76371.1"/>
    <property type="molecule type" value="Genomic_DNA"/>
</dbReference>
<dbReference type="KEGG" id="tbr:Tb09.160.1380"/>
<reference evidence="1 2" key="2">
    <citation type="journal article" date="2005" name="Science">
        <title>The genome of the African trypanosome Trypanosoma brucei.</title>
        <authorList>
            <person name="Berriman M."/>
            <person name="Ghedin E."/>
            <person name="Hertz-Fowler C."/>
            <person name="Blandin G."/>
            <person name="Renauld H."/>
            <person name="Bartholomeu D.C."/>
            <person name="Lennard N.J."/>
            <person name="Caler E."/>
            <person name="Hamlin N.E."/>
            <person name="Haas B."/>
            <person name="Bohme U."/>
            <person name="Hannick L."/>
            <person name="Aslett M.A."/>
            <person name="Shallom J."/>
            <person name="Marcello L."/>
            <person name="Hou L."/>
            <person name="Wickstead B."/>
            <person name="Alsmark U.C."/>
            <person name="Arrowsmith C."/>
            <person name="Atkin R.J."/>
            <person name="Barron A.J."/>
            <person name="Bringaud F."/>
            <person name="Brooks K."/>
            <person name="Carrington M."/>
            <person name="Cherevach I."/>
            <person name="Chillingworth T.J."/>
            <person name="Churcher C."/>
            <person name="Clark L.N."/>
            <person name="Corton C.H."/>
            <person name="Cronin A."/>
            <person name="Davies R.M."/>
            <person name="Doggett J."/>
            <person name="Djikeng A."/>
            <person name="Feldblyum T."/>
            <person name="Field M.C."/>
            <person name="Fraser A."/>
            <person name="Goodhead I."/>
            <person name="Hance Z."/>
            <person name="Harper D."/>
            <person name="Harris B.R."/>
            <person name="Hauser H."/>
            <person name="Hostetler J."/>
            <person name="Ivens A."/>
            <person name="Jagels K."/>
            <person name="Johnson D."/>
            <person name="Johnson J."/>
            <person name="Jones K."/>
            <person name="Kerhornou A.X."/>
            <person name="Koo H."/>
            <person name="Larke N."/>
            <person name="Landfear S."/>
            <person name="Larkin C."/>
            <person name="Leech V."/>
            <person name="Line A."/>
            <person name="Lord A."/>
            <person name="Macleod A."/>
            <person name="Mooney P.J."/>
            <person name="Moule S."/>
            <person name="Martin D.M."/>
            <person name="Morgan G.W."/>
            <person name="Mungall K."/>
            <person name="Norbertczak H."/>
            <person name="Ormond D."/>
            <person name="Pai G."/>
            <person name="Peacock C.S."/>
            <person name="Peterson J."/>
            <person name="Quail M.A."/>
            <person name="Rabbinowitsch E."/>
            <person name="Rajandream M.A."/>
            <person name="Reitter C."/>
            <person name="Salzberg S.L."/>
            <person name="Sanders M."/>
            <person name="Schobel S."/>
            <person name="Sharp S."/>
            <person name="Simmonds M."/>
            <person name="Simpson A.J."/>
            <person name="Tallon L."/>
            <person name="Turner C.M."/>
            <person name="Tait A."/>
            <person name="Tivey A.R."/>
            <person name="Van Aken S."/>
            <person name="Walker D."/>
            <person name="Wanless D."/>
            <person name="Wang S."/>
            <person name="White B."/>
            <person name="White O."/>
            <person name="Whitehead S."/>
            <person name="Woodward J."/>
            <person name="Wortman J."/>
            <person name="Adams M.D."/>
            <person name="Embley T.M."/>
            <person name="Gull K."/>
            <person name="Ullu E."/>
            <person name="Barry J.D."/>
            <person name="Fairlamb A.H."/>
            <person name="Opperdoes F."/>
            <person name="Barrell B.G."/>
            <person name="Donelson J.E."/>
            <person name="Hall N."/>
            <person name="Fraser C.M."/>
            <person name="Melville S.E."/>
            <person name="El-Sayed N.M."/>
        </authorList>
    </citation>
    <scope>NUCLEOTIDE SEQUENCE [LARGE SCALE GENOMIC DNA]</scope>
    <source>
        <strain evidence="1 2">927/4 GUTat10.1</strain>
    </source>
</reference>
<sequence length="62" mass="6827">MATINVGEVGGIICIAFACLPTEYKGKQQQKRGEEARREGKTADIQKCVVKRGKSDNNCKKQ</sequence>
<dbReference type="RefSeq" id="XP_803581.1">
    <property type="nucleotide sequence ID" value="XM_798488.1"/>
</dbReference>
<protein>
    <submittedName>
        <fullName evidence="1">Uncharacterized protein</fullName>
    </submittedName>
</protein>